<evidence type="ECO:0000313" key="5">
    <source>
        <dbReference type="Proteomes" id="UP000309038"/>
    </source>
</evidence>
<feature type="compositionally biased region" description="Basic and acidic residues" evidence="1">
    <location>
        <begin position="368"/>
        <end position="386"/>
    </location>
</feature>
<feature type="region of interest" description="Disordered" evidence="1">
    <location>
        <begin position="321"/>
        <end position="386"/>
    </location>
</feature>
<dbReference type="Pfam" id="PF06911">
    <property type="entry name" value="Senescence"/>
    <property type="match status" value="1"/>
</dbReference>
<sequence length="487" mass="52468">MSFVLLTLPNVSLSTATTYESGTLSLECLSESDATPANLDSSVTLALHLNSHTFKLEPASPVSLVISPNGERTYAFEPAPSEKANFDSDKKSSTVKLTVHPPTVEGQHVAEDIETLDHLLMQYADLSWSYDIPNPSLGVPPPLPARPVSSVPAHHQNIQSNVETAKPVDDPGLRGCLVLMDESSGDVVGELPQSLHITEDPALVGKETGPVVLELHPDMYDACTGVKELGAEGTELQEAKEVFARAVPPEEQDWMMKSATLVSNIGFDFVITIRDDLRVKLLHLAYILSTSTLARAYNLSGQAARASSRTADAVEGLIRRAVGGKDKATPPPRATFNPGPPSEISHSTPPAYAVYLPKHKPQLSQTSAEKDRKDVRVSPDENSDKPLRTLDKVLLSANLVLSTVDDSARRVFEVGSERLGAVVGHKYGTDAQHSTHLATHTARNVVLVYVDVRGFARRALLKKTGKEFVKARFGGKDKGTSQAAAKT</sequence>
<proteinExistence type="predicted"/>
<feature type="chain" id="PRO_5020761642" description="Senescence domain-containing protein" evidence="2">
    <location>
        <begin position="17"/>
        <end position="487"/>
    </location>
</feature>
<feature type="signal peptide" evidence="2">
    <location>
        <begin position="1"/>
        <end position="16"/>
    </location>
</feature>
<reference evidence="4 5" key="1">
    <citation type="submission" date="2019-02" db="EMBL/GenBank/DDBJ databases">
        <title>Genome sequencing of the rare red list fungi Phlebia centrifuga.</title>
        <authorList>
            <person name="Buettner E."/>
            <person name="Kellner H."/>
        </authorList>
    </citation>
    <scope>NUCLEOTIDE SEQUENCE [LARGE SCALE GENOMIC DNA]</scope>
    <source>
        <strain evidence="4 5">DSM 108282</strain>
    </source>
</reference>
<dbReference type="AlphaFoldDB" id="A0A4V3XAL7"/>
<comment type="caution">
    <text evidence="4">The sequence shown here is derived from an EMBL/GenBank/DDBJ whole genome shotgun (WGS) entry which is preliminary data.</text>
</comment>
<accession>A0A4V3XAL7</accession>
<evidence type="ECO:0000259" key="3">
    <source>
        <dbReference type="Pfam" id="PF06911"/>
    </source>
</evidence>
<feature type="compositionally biased region" description="Pro residues" evidence="1">
    <location>
        <begin position="329"/>
        <end position="341"/>
    </location>
</feature>
<evidence type="ECO:0000313" key="4">
    <source>
        <dbReference type="EMBL" id="THG98042.1"/>
    </source>
</evidence>
<name>A0A4V3XAL7_9APHY</name>
<gene>
    <name evidence="4" type="ORF">EW026_g4072</name>
</gene>
<organism evidence="4 5">
    <name type="scientific">Hermanssonia centrifuga</name>
    <dbReference type="NCBI Taxonomy" id="98765"/>
    <lineage>
        <taxon>Eukaryota</taxon>
        <taxon>Fungi</taxon>
        <taxon>Dikarya</taxon>
        <taxon>Basidiomycota</taxon>
        <taxon>Agaricomycotina</taxon>
        <taxon>Agaricomycetes</taxon>
        <taxon>Polyporales</taxon>
        <taxon>Meruliaceae</taxon>
        <taxon>Hermanssonia</taxon>
    </lineage>
</organism>
<evidence type="ECO:0000256" key="2">
    <source>
        <dbReference type="SAM" id="SignalP"/>
    </source>
</evidence>
<evidence type="ECO:0000256" key="1">
    <source>
        <dbReference type="SAM" id="MobiDB-lite"/>
    </source>
</evidence>
<dbReference type="Proteomes" id="UP000309038">
    <property type="component" value="Unassembled WGS sequence"/>
</dbReference>
<feature type="domain" description="Senescence" evidence="3">
    <location>
        <begin position="292"/>
        <end position="466"/>
    </location>
</feature>
<dbReference type="InterPro" id="IPR009686">
    <property type="entry name" value="Senescence/spartin_C"/>
</dbReference>
<dbReference type="EMBL" id="SGPJ01000137">
    <property type="protein sequence ID" value="THG98042.1"/>
    <property type="molecule type" value="Genomic_DNA"/>
</dbReference>
<protein>
    <recommendedName>
        <fullName evidence="3">Senescence domain-containing protein</fullName>
    </recommendedName>
</protein>
<keyword evidence="2" id="KW-0732">Signal</keyword>
<keyword evidence="5" id="KW-1185">Reference proteome</keyword>